<name>A0ACC3CK11_PYRYE</name>
<evidence type="ECO:0000313" key="1">
    <source>
        <dbReference type="EMBL" id="KAK1870177.1"/>
    </source>
</evidence>
<protein>
    <submittedName>
        <fullName evidence="1">Uncharacterized protein</fullName>
    </submittedName>
</protein>
<comment type="caution">
    <text evidence="1">The sequence shown here is derived from an EMBL/GenBank/DDBJ whole genome shotgun (WGS) entry which is preliminary data.</text>
</comment>
<reference evidence="1" key="1">
    <citation type="submission" date="2019-11" db="EMBL/GenBank/DDBJ databases">
        <title>Nori genome reveals adaptations in red seaweeds to the harsh intertidal environment.</title>
        <authorList>
            <person name="Wang D."/>
            <person name="Mao Y."/>
        </authorList>
    </citation>
    <scope>NUCLEOTIDE SEQUENCE</scope>
    <source>
        <tissue evidence="1">Gametophyte</tissue>
    </source>
</reference>
<dbReference type="EMBL" id="CM020620">
    <property type="protein sequence ID" value="KAK1870177.1"/>
    <property type="molecule type" value="Genomic_DNA"/>
</dbReference>
<sequence>MLAVAEAAAAAVAAARLSLPPCLPPPCPPPRVCRSCAAVASRRLWWRRRRPWHRRLPPTPPAGGSLLPARRCLLRGEGGCRRAGVREGVLAGVAARLSGARVWSAARWPVSVVGAVVKGEATAAAAAAVAAAAAAVAVVGAPRLAGRSRSGWCGRPSSMSGSSTPSTRWACRRRCPRRYFRS</sequence>
<keyword evidence="2" id="KW-1185">Reference proteome</keyword>
<dbReference type="Proteomes" id="UP000798662">
    <property type="component" value="Chromosome 3"/>
</dbReference>
<accession>A0ACC3CK11</accession>
<proteinExistence type="predicted"/>
<organism evidence="1 2">
    <name type="scientific">Pyropia yezoensis</name>
    <name type="common">Susabi-nori</name>
    <name type="synonym">Porphyra yezoensis</name>
    <dbReference type="NCBI Taxonomy" id="2788"/>
    <lineage>
        <taxon>Eukaryota</taxon>
        <taxon>Rhodophyta</taxon>
        <taxon>Bangiophyceae</taxon>
        <taxon>Bangiales</taxon>
        <taxon>Bangiaceae</taxon>
        <taxon>Pyropia</taxon>
    </lineage>
</organism>
<gene>
    <name evidence="1" type="ORF">I4F81_012639</name>
</gene>
<evidence type="ECO:0000313" key="2">
    <source>
        <dbReference type="Proteomes" id="UP000798662"/>
    </source>
</evidence>